<dbReference type="Gene3D" id="2.30.29.30">
    <property type="entry name" value="Pleckstrin-homology domain (PH domain)/Phosphotyrosine-binding domain (PTB)"/>
    <property type="match status" value="1"/>
</dbReference>
<sequence length="793" mass="91656">MDTIRLFLRSNSFRDSRRKKNTTAEYSRTISTTDETNDSNNNFSIDMDDGQSSSNEKLSRHNIQSLLSNSTSTSFGSHLSVPRLDPETYSGLSTASSENLMSTTVAASASESVSNANSFTNHDPSKRRRSLHRIEKRRRSRIIIEPDFSQTSSLSLPPVRRIKSRRHPERIRRHSIKLKHSQHHTQPFQTTYRQRYEEFRKLFKELPDTERLIVDYSCAWQKDILVQGRMYLSQNYLCFYANILNWKTSLYLKFEDIVGITREKTAKVISNAIAIKTNKTEKYFFASFVTRDKTYTIMYRIWQAVKDNQPISSQQLWTMIHESYGDDLDMTTDEEDTYHKSLLNSPSDKMSSKSYTPTSDKYDLSNIVLRIRPNSVLSSTFQHEDDRSSVSSRGEHQSDDESINQTGEEARNNTRIHRSKSNSMEQDINKTTKIHYLTTCPCDSHLATELINRTYSMSVEHLFDCIFGDNDFLVAYRASRRIKDFHSAEWQVNAETGKRERLYTFKVDVNAVFGSTTISSKEKQMIESEVPKSYYIIDTEVRNEGIKYADTFYVASRYCLVQTGPNKSHLRVTCDVKYVKSLMAIIKTFIEKNAMAALQDSFTDLMKRIDQESSKKPRTLSISNKNNEREILVQSPSVISPRRLSRQQQENKLPSTINNLSVRLHDEQPIQNQTSSDVAVVTSNPSLTSRNTFLIPFCLIIMLLLLIVNIFLCMKLNQIDQITDRLVQSYPAWLNKYSYQQEDNVWSLLLKKQEEYYQIQLQSLQSILTTTHNALRNVTDTLSQLAKLNSGSS</sequence>
<keyword evidence="2 6" id="KW-0812">Transmembrane</keyword>
<dbReference type="InterPro" id="IPR031968">
    <property type="entry name" value="VASt"/>
</dbReference>
<evidence type="ECO:0000256" key="1">
    <source>
        <dbReference type="ARBA" id="ARBA00004167"/>
    </source>
</evidence>
<evidence type="ECO:0000256" key="2">
    <source>
        <dbReference type="ARBA" id="ARBA00022692"/>
    </source>
</evidence>
<dbReference type="GO" id="GO:0120015">
    <property type="term" value="F:sterol transfer activity"/>
    <property type="evidence" value="ECO:0007669"/>
    <property type="project" value="TreeGrafter"/>
</dbReference>
<dbReference type="Proteomes" id="UP000663860">
    <property type="component" value="Unassembled WGS sequence"/>
</dbReference>
<keyword evidence="4 6" id="KW-0472">Membrane</keyword>
<feature type="region of interest" description="Disordered" evidence="5">
    <location>
        <begin position="17"/>
        <end position="60"/>
    </location>
</feature>
<organism evidence="8 9">
    <name type="scientific">Adineta steineri</name>
    <dbReference type="NCBI Taxonomy" id="433720"/>
    <lineage>
        <taxon>Eukaryota</taxon>
        <taxon>Metazoa</taxon>
        <taxon>Spiralia</taxon>
        <taxon>Gnathifera</taxon>
        <taxon>Rotifera</taxon>
        <taxon>Eurotatoria</taxon>
        <taxon>Bdelloidea</taxon>
        <taxon>Adinetida</taxon>
        <taxon>Adinetidae</taxon>
        <taxon>Adineta</taxon>
    </lineage>
</organism>
<dbReference type="InterPro" id="IPR004182">
    <property type="entry name" value="GRAM"/>
</dbReference>
<dbReference type="PROSITE" id="PS51778">
    <property type="entry name" value="VAST"/>
    <property type="match status" value="1"/>
</dbReference>
<dbReference type="FunFam" id="2.30.29.30:FF:000008">
    <property type="entry name" value="GRAM domain containing 1B"/>
    <property type="match status" value="1"/>
</dbReference>
<feature type="region of interest" description="Disordered" evidence="5">
    <location>
        <begin position="340"/>
        <end position="359"/>
    </location>
</feature>
<gene>
    <name evidence="8" type="ORF">IZO911_LOCUS20126</name>
</gene>
<evidence type="ECO:0000313" key="9">
    <source>
        <dbReference type="Proteomes" id="UP000663860"/>
    </source>
</evidence>
<dbReference type="SMART" id="SM00568">
    <property type="entry name" value="GRAM"/>
    <property type="match status" value="1"/>
</dbReference>
<evidence type="ECO:0000313" key="8">
    <source>
        <dbReference type="EMBL" id="CAF1047162.1"/>
    </source>
</evidence>
<dbReference type="GO" id="GO:0005886">
    <property type="term" value="C:plasma membrane"/>
    <property type="evidence" value="ECO:0007669"/>
    <property type="project" value="TreeGrafter"/>
</dbReference>
<feature type="region of interest" description="Disordered" evidence="5">
    <location>
        <begin position="379"/>
        <end position="427"/>
    </location>
</feature>
<evidence type="ECO:0000256" key="4">
    <source>
        <dbReference type="ARBA" id="ARBA00023136"/>
    </source>
</evidence>
<dbReference type="PANTHER" id="PTHR23319">
    <property type="entry name" value="GRAM DOMAIN CONTAINING 1B, ISOFORM E"/>
    <property type="match status" value="1"/>
</dbReference>
<evidence type="ECO:0000256" key="5">
    <source>
        <dbReference type="SAM" id="MobiDB-lite"/>
    </source>
</evidence>
<feature type="region of interest" description="Disordered" evidence="5">
    <location>
        <begin position="113"/>
        <end position="133"/>
    </location>
</feature>
<accession>A0A814K3N5</accession>
<protein>
    <recommendedName>
        <fullName evidence="7">VASt domain-containing protein</fullName>
    </recommendedName>
</protein>
<comment type="subcellular location">
    <subcellularLocation>
        <location evidence="1">Membrane</location>
        <topology evidence="1">Single-pass membrane protein</topology>
    </subcellularLocation>
</comment>
<dbReference type="Pfam" id="PF16016">
    <property type="entry name" value="VASt"/>
    <property type="match status" value="1"/>
</dbReference>
<dbReference type="EMBL" id="CAJNOE010000206">
    <property type="protein sequence ID" value="CAF1047162.1"/>
    <property type="molecule type" value="Genomic_DNA"/>
</dbReference>
<feature type="compositionally biased region" description="Low complexity" evidence="5">
    <location>
        <begin position="29"/>
        <end position="42"/>
    </location>
</feature>
<dbReference type="GO" id="GO:0032366">
    <property type="term" value="P:intracellular sterol transport"/>
    <property type="evidence" value="ECO:0007669"/>
    <property type="project" value="TreeGrafter"/>
</dbReference>
<dbReference type="AlphaFoldDB" id="A0A814K3N5"/>
<dbReference type="InterPro" id="IPR011993">
    <property type="entry name" value="PH-like_dom_sf"/>
</dbReference>
<name>A0A814K3N5_9BILA</name>
<dbReference type="GO" id="GO:0005789">
    <property type="term" value="C:endoplasmic reticulum membrane"/>
    <property type="evidence" value="ECO:0007669"/>
    <property type="project" value="UniProtKB-ARBA"/>
</dbReference>
<dbReference type="GO" id="GO:0032934">
    <property type="term" value="F:sterol binding"/>
    <property type="evidence" value="ECO:0007669"/>
    <property type="project" value="TreeGrafter"/>
</dbReference>
<reference evidence="8" key="1">
    <citation type="submission" date="2021-02" db="EMBL/GenBank/DDBJ databases">
        <authorList>
            <person name="Nowell W R."/>
        </authorList>
    </citation>
    <scope>NUCLEOTIDE SEQUENCE</scope>
</reference>
<feature type="compositionally biased region" description="Basic and acidic residues" evidence="5">
    <location>
        <begin position="382"/>
        <end position="399"/>
    </location>
</feature>
<proteinExistence type="predicted"/>
<dbReference type="PANTHER" id="PTHR23319:SF4">
    <property type="entry name" value="GRAM DOMAIN CONTAINING 1B, ISOFORM E"/>
    <property type="match status" value="1"/>
</dbReference>
<evidence type="ECO:0000256" key="6">
    <source>
        <dbReference type="SAM" id="Phobius"/>
    </source>
</evidence>
<feature type="transmembrane region" description="Helical" evidence="6">
    <location>
        <begin position="693"/>
        <end position="712"/>
    </location>
</feature>
<dbReference type="InterPro" id="IPR051482">
    <property type="entry name" value="Cholesterol_transport"/>
</dbReference>
<dbReference type="CDD" id="cd13220">
    <property type="entry name" value="PH-GRAM_GRAMDC"/>
    <property type="match status" value="1"/>
</dbReference>
<evidence type="ECO:0000259" key="7">
    <source>
        <dbReference type="PROSITE" id="PS51778"/>
    </source>
</evidence>
<evidence type="ECO:0000256" key="3">
    <source>
        <dbReference type="ARBA" id="ARBA00022989"/>
    </source>
</evidence>
<keyword evidence="3 6" id="KW-1133">Transmembrane helix</keyword>
<feature type="compositionally biased region" description="Polar residues" evidence="5">
    <location>
        <begin position="50"/>
        <end position="60"/>
    </location>
</feature>
<dbReference type="GO" id="GO:0140268">
    <property type="term" value="C:endoplasmic reticulum-plasma membrane contact site"/>
    <property type="evidence" value="ECO:0007669"/>
    <property type="project" value="TreeGrafter"/>
</dbReference>
<feature type="compositionally biased region" description="Polar residues" evidence="5">
    <location>
        <begin position="342"/>
        <end position="359"/>
    </location>
</feature>
<comment type="caution">
    <text evidence="8">The sequence shown here is derived from an EMBL/GenBank/DDBJ whole genome shotgun (WGS) entry which is preliminary data.</text>
</comment>
<dbReference type="Pfam" id="PF02893">
    <property type="entry name" value="GRAM"/>
    <property type="match status" value="1"/>
</dbReference>
<feature type="domain" description="VASt" evidence="7">
    <location>
        <begin position="446"/>
        <end position="617"/>
    </location>
</feature>